<dbReference type="GO" id="GO:0016722">
    <property type="term" value="F:oxidoreductase activity, acting on metal ions"/>
    <property type="evidence" value="ECO:0007669"/>
    <property type="project" value="InterPro"/>
</dbReference>
<proteinExistence type="inferred from homology"/>
<dbReference type="PIRSF" id="PIRSF005900">
    <property type="entry name" value="Dps"/>
    <property type="match status" value="1"/>
</dbReference>
<name>A0A0R1UUE6_9LACO</name>
<dbReference type="InterPro" id="IPR023188">
    <property type="entry name" value="DPS_DNA-bd_CS"/>
</dbReference>
<evidence type="ECO:0000256" key="2">
    <source>
        <dbReference type="RuleBase" id="RU003875"/>
    </source>
</evidence>
<dbReference type="CDD" id="cd01043">
    <property type="entry name" value="DPS"/>
    <property type="match status" value="1"/>
</dbReference>
<dbReference type="PRINTS" id="PR01346">
    <property type="entry name" value="HELNAPAPROT"/>
</dbReference>
<dbReference type="Gene3D" id="1.20.1260.10">
    <property type="match status" value="1"/>
</dbReference>
<dbReference type="Pfam" id="PF00210">
    <property type="entry name" value="Ferritin"/>
    <property type="match status" value="1"/>
</dbReference>
<dbReference type="PANTHER" id="PTHR42932">
    <property type="entry name" value="GENERAL STRESS PROTEIN 20U"/>
    <property type="match status" value="1"/>
</dbReference>
<dbReference type="InterPro" id="IPR002177">
    <property type="entry name" value="DPS_DNA-bd"/>
</dbReference>
<dbReference type="EMBL" id="AZGC01000020">
    <property type="protein sequence ID" value="KRL95274.1"/>
    <property type="molecule type" value="Genomic_DNA"/>
</dbReference>
<dbReference type="PANTHER" id="PTHR42932:SF1">
    <property type="entry name" value="GENERAL STRESS PROTEIN 20U"/>
    <property type="match status" value="1"/>
</dbReference>
<protein>
    <recommendedName>
        <fullName evidence="3">Ferritin/DPS domain-containing protein</fullName>
    </recommendedName>
</protein>
<dbReference type="PATRIC" id="fig|1423742.4.peg.896"/>
<dbReference type="PROSITE" id="PS00819">
    <property type="entry name" value="DPS_2"/>
    <property type="match status" value="1"/>
</dbReference>
<comment type="caution">
    <text evidence="4">The sequence shown here is derived from an EMBL/GenBank/DDBJ whole genome shotgun (WGS) entry which is preliminary data.</text>
</comment>
<dbReference type="InterPro" id="IPR008331">
    <property type="entry name" value="Ferritin_DPS_dom"/>
</dbReference>
<evidence type="ECO:0000256" key="1">
    <source>
        <dbReference type="ARBA" id="ARBA00009497"/>
    </source>
</evidence>
<dbReference type="InterPro" id="IPR012347">
    <property type="entry name" value="Ferritin-like"/>
</dbReference>
<organism evidence="4 5">
    <name type="scientific">Limosilactobacillus equigenerosi DSM 18793 = JCM 14505</name>
    <dbReference type="NCBI Taxonomy" id="1423742"/>
    <lineage>
        <taxon>Bacteria</taxon>
        <taxon>Bacillati</taxon>
        <taxon>Bacillota</taxon>
        <taxon>Bacilli</taxon>
        <taxon>Lactobacillales</taxon>
        <taxon>Lactobacillaceae</taxon>
        <taxon>Limosilactobacillus</taxon>
    </lineage>
</organism>
<evidence type="ECO:0000313" key="4">
    <source>
        <dbReference type="EMBL" id="KRL95274.1"/>
    </source>
</evidence>
<keyword evidence="5" id="KW-1185">Reference proteome</keyword>
<dbReference type="PROSITE" id="PS00818">
    <property type="entry name" value="DPS_1"/>
    <property type="match status" value="1"/>
</dbReference>
<dbReference type="AlphaFoldDB" id="A0A0R1UUE6"/>
<gene>
    <name evidence="4" type="ORF">FC21_GL000862</name>
</gene>
<reference evidence="4 5" key="1">
    <citation type="journal article" date="2015" name="Genome Announc.">
        <title>Expanding the biotechnology potential of lactobacilli through comparative genomics of 213 strains and associated genera.</title>
        <authorList>
            <person name="Sun Z."/>
            <person name="Harris H.M."/>
            <person name="McCann A."/>
            <person name="Guo C."/>
            <person name="Argimon S."/>
            <person name="Zhang W."/>
            <person name="Yang X."/>
            <person name="Jeffery I.B."/>
            <person name="Cooney J.C."/>
            <person name="Kagawa T.F."/>
            <person name="Liu W."/>
            <person name="Song Y."/>
            <person name="Salvetti E."/>
            <person name="Wrobel A."/>
            <person name="Rasinkangas P."/>
            <person name="Parkhill J."/>
            <person name="Rea M.C."/>
            <person name="O'Sullivan O."/>
            <person name="Ritari J."/>
            <person name="Douillard F.P."/>
            <person name="Paul Ross R."/>
            <person name="Yang R."/>
            <person name="Briner A.E."/>
            <person name="Felis G.E."/>
            <person name="de Vos W.M."/>
            <person name="Barrangou R."/>
            <person name="Klaenhammer T.R."/>
            <person name="Caufield P.W."/>
            <person name="Cui Y."/>
            <person name="Zhang H."/>
            <person name="O'Toole P.W."/>
        </authorList>
    </citation>
    <scope>NUCLEOTIDE SEQUENCE [LARGE SCALE GENOMIC DNA]</scope>
    <source>
        <strain evidence="4 5">DSM 18793</strain>
    </source>
</reference>
<comment type="similarity">
    <text evidence="1 2">Belongs to the Dps family.</text>
</comment>
<dbReference type="SUPFAM" id="SSF47240">
    <property type="entry name" value="Ferritin-like"/>
    <property type="match status" value="1"/>
</dbReference>
<sequence length="155" mass="17719">MMNNTATKQILNQLIVDTTQLSMIVHQTHWYMRGTDFLTLHPLMDEWRDDLEDQVDELAERLIVLDGAPTATLAEVVAQTKLTTQPGVYTRTMTDRLDELATDYRYLADLYQQGIEITGDAKDDSTQDILIGFKTAIEKLLWMIESELSRAPKRG</sequence>
<evidence type="ECO:0000313" key="5">
    <source>
        <dbReference type="Proteomes" id="UP000051084"/>
    </source>
</evidence>
<dbReference type="Proteomes" id="UP000051084">
    <property type="component" value="Unassembled WGS sequence"/>
</dbReference>
<dbReference type="InterPro" id="IPR009078">
    <property type="entry name" value="Ferritin-like_SF"/>
</dbReference>
<dbReference type="GO" id="GO:0008199">
    <property type="term" value="F:ferric iron binding"/>
    <property type="evidence" value="ECO:0007669"/>
    <property type="project" value="InterPro"/>
</dbReference>
<dbReference type="STRING" id="417373.GCA_001570685_00898"/>
<accession>A0A0R1UUE6</accession>
<evidence type="ECO:0000259" key="3">
    <source>
        <dbReference type="Pfam" id="PF00210"/>
    </source>
</evidence>
<feature type="domain" description="Ferritin/DPS" evidence="3">
    <location>
        <begin position="9"/>
        <end position="150"/>
    </location>
</feature>